<gene>
    <name evidence="1" type="ORF">BDV95DRAFT_610397</name>
</gene>
<dbReference type="Proteomes" id="UP000481861">
    <property type="component" value="Unassembled WGS sequence"/>
</dbReference>
<name>A0A7C8I132_9PLEO</name>
<sequence length="174" mass="18990">MVPSQSLVLYKGPITTSSTSVASSSTYSRADLIPTRLFTVQTGTAIATELLYRLLIDLLNRFLTSFQRVASERLDQFSSYLERRAVERRDAQLAGPKLEASGSSSDGLKIVQEVGKLAEQRGFVPACPVGDAGPQWLKRRGGPPAPPAWVRSVLEGIDEGRLQSRDFWAHGLGD</sequence>
<dbReference type="EMBL" id="JAADJZ010000021">
    <property type="protein sequence ID" value="KAF2867969.1"/>
    <property type="molecule type" value="Genomic_DNA"/>
</dbReference>
<dbReference type="OrthoDB" id="3944805at2759"/>
<reference evidence="1 2" key="1">
    <citation type="submission" date="2020-01" db="EMBL/GenBank/DDBJ databases">
        <authorList>
            <consortium name="DOE Joint Genome Institute"/>
            <person name="Haridas S."/>
            <person name="Albert R."/>
            <person name="Binder M."/>
            <person name="Bloem J."/>
            <person name="Labutti K."/>
            <person name="Salamov A."/>
            <person name="Andreopoulos B."/>
            <person name="Baker S.E."/>
            <person name="Barry K."/>
            <person name="Bills G."/>
            <person name="Bluhm B.H."/>
            <person name="Cannon C."/>
            <person name="Castanera R."/>
            <person name="Culley D.E."/>
            <person name="Daum C."/>
            <person name="Ezra D."/>
            <person name="Gonzalez J.B."/>
            <person name="Henrissat B."/>
            <person name="Kuo A."/>
            <person name="Liang C."/>
            <person name="Lipzen A."/>
            <person name="Lutzoni F."/>
            <person name="Magnuson J."/>
            <person name="Mondo S."/>
            <person name="Nolan M."/>
            <person name="Ohm R."/>
            <person name="Pangilinan J."/>
            <person name="Park H.-J.H."/>
            <person name="Ramirez L."/>
            <person name="Alfaro M."/>
            <person name="Sun H."/>
            <person name="Tritt A."/>
            <person name="Yoshinaga Y."/>
            <person name="Zwiers L.-H.L."/>
            <person name="Turgeon B.G."/>
            <person name="Goodwin S.B."/>
            <person name="Spatafora J.W."/>
            <person name="Crous P.W."/>
            <person name="Grigoriev I.V."/>
        </authorList>
    </citation>
    <scope>NUCLEOTIDE SEQUENCE [LARGE SCALE GENOMIC DNA]</scope>
    <source>
        <strain evidence="1 2">CBS 611.86</strain>
    </source>
</reference>
<comment type="caution">
    <text evidence="1">The sequence shown here is derived from an EMBL/GenBank/DDBJ whole genome shotgun (WGS) entry which is preliminary data.</text>
</comment>
<organism evidence="1 2">
    <name type="scientific">Massariosphaeria phaeospora</name>
    <dbReference type="NCBI Taxonomy" id="100035"/>
    <lineage>
        <taxon>Eukaryota</taxon>
        <taxon>Fungi</taxon>
        <taxon>Dikarya</taxon>
        <taxon>Ascomycota</taxon>
        <taxon>Pezizomycotina</taxon>
        <taxon>Dothideomycetes</taxon>
        <taxon>Pleosporomycetidae</taxon>
        <taxon>Pleosporales</taxon>
        <taxon>Pleosporales incertae sedis</taxon>
        <taxon>Massariosphaeria</taxon>
    </lineage>
</organism>
<accession>A0A7C8I132</accession>
<keyword evidence="2" id="KW-1185">Reference proteome</keyword>
<protein>
    <submittedName>
        <fullName evidence="1">Uncharacterized protein</fullName>
    </submittedName>
</protein>
<evidence type="ECO:0000313" key="2">
    <source>
        <dbReference type="Proteomes" id="UP000481861"/>
    </source>
</evidence>
<proteinExistence type="predicted"/>
<dbReference type="AlphaFoldDB" id="A0A7C8I132"/>
<evidence type="ECO:0000313" key="1">
    <source>
        <dbReference type="EMBL" id="KAF2867969.1"/>
    </source>
</evidence>